<evidence type="ECO:0000256" key="5">
    <source>
        <dbReference type="ARBA" id="ARBA00023015"/>
    </source>
</evidence>
<dbReference type="PANTHER" id="PTHR46481:SF10">
    <property type="entry name" value="ZINC FINGER BED DOMAIN-CONTAINING PROTEIN 39"/>
    <property type="match status" value="1"/>
</dbReference>
<organism evidence="10 11">
    <name type="scientific">Brassicogethes aeneus</name>
    <name type="common">Rape pollen beetle</name>
    <name type="synonym">Meligethes aeneus</name>
    <dbReference type="NCBI Taxonomy" id="1431903"/>
    <lineage>
        <taxon>Eukaryota</taxon>
        <taxon>Metazoa</taxon>
        <taxon>Ecdysozoa</taxon>
        <taxon>Arthropoda</taxon>
        <taxon>Hexapoda</taxon>
        <taxon>Insecta</taxon>
        <taxon>Pterygota</taxon>
        <taxon>Neoptera</taxon>
        <taxon>Endopterygota</taxon>
        <taxon>Coleoptera</taxon>
        <taxon>Polyphaga</taxon>
        <taxon>Cucujiformia</taxon>
        <taxon>Nitidulidae</taxon>
        <taxon>Meligethinae</taxon>
        <taxon>Brassicogethes</taxon>
    </lineage>
</organism>
<protein>
    <recommendedName>
        <fullName evidence="9">BED-type domain-containing protein</fullName>
    </recommendedName>
</protein>
<keyword evidence="5" id="KW-0805">Transcription regulation</keyword>
<keyword evidence="2" id="KW-0479">Metal-binding</keyword>
<proteinExistence type="predicted"/>
<evidence type="ECO:0000313" key="11">
    <source>
        <dbReference type="Proteomes" id="UP001154078"/>
    </source>
</evidence>
<evidence type="ECO:0000313" key="10">
    <source>
        <dbReference type="EMBL" id="CAH0562792.1"/>
    </source>
</evidence>
<keyword evidence="3" id="KW-0863">Zinc-finger</keyword>
<dbReference type="GO" id="GO:0003677">
    <property type="term" value="F:DNA binding"/>
    <property type="evidence" value="ECO:0007669"/>
    <property type="project" value="InterPro"/>
</dbReference>
<dbReference type="EMBL" id="OV121139">
    <property type="protein sequence ID" value="CAH0562792.1"/>
    <property type="molecule type" value="Genomic_DNA"/>
</dbReference>
<keyword evidence="11" id="KW-1185">Reference proteome</keyword>
<dbReference type="OrthoDB" id="8123960at2759"/>
<sequence>MKRSRQTFLKFAEHLSDRSDSANETVEMDDSDKDKDYTPVQEVESESDSEIYESDQPSTSKSKLKGEKKSKRSKIVKTIETKQSHIIETKLLSQSGSKYLQHFTVTLLPNNAKVASCNLCKKMNIKTDNIKMSQSNTSGLKWHLKKKHQQEFSSLFPSKSKVLSVGSVQPTLDNVFKSKTKIVSSVKDEDIVEWVCLKYLPFSFFDDEHTQTFFKKLNPTAVLPKRTALRKKKYQLLEVKIRQCMSPWSINDLCKRNTIELKK</sequence>
<reference evidence="10" key="1">
    <citation type="submission" date="2021-12" db="EMBL/GenBank/DDBJ databases">
        <authorList>
            <person name="King R."/>
        </authorList>
    </citation>
    <scope>NUCLEOTIDE SEQUENCE</scope>
</reference>
<evidence type="ECO:0000256" key="1">
    <source>
        <dbReference type="ARBA" id="ARBA00004123"/>
    </source>
</evidence>
<dbReference type="SUPFAM" id="SSF140996">
    <property type="entry name" value="Hermes dimerisation domain"/>
    <property type="match status" value="1"/>
</dbReference>
<evidence type="ECO:0000256" key="3">
    <source>
        <dbReference type="ARBA" id="ARBA00022771"/>
    </source>
</evidence>
<name>A0A9P0BGQ4_BRAAE</name>
<evidence type="ECO:0000256" key="6">
    <source>
        <dbReference type="ARBA" id="ARBA00023163"/>
    </source>
</evidence>
<dbReference type="Pfam" id="PF02892">
    <property type="entry name" value="zf-BED"/>
    <property type="match status" value="1"/>
</dbReference>
<feature type="compositionally biased region" description="Acidic residues" evidence="8">
    <location>
        <begin position="43"/>
        <end position="53"/>
    </location>
</feature>
<dbReference type="Proteomes" id="UP001154078">
    <property type="component" value="Chromosome 8"/>
</dbReference>
<gene>
    <name evidence="10" type="ORF">MELIAE_LOCUS11812</name>
</gene>
<dbReference type="PANTHER" id="PTHR46481">
    <property type="entry name" value="ZINC FINGER BED DOMAIN-CONTAINING PROTEIN 4"/>
    <property type="match status" value="1"/>
</dbReference>
<evidence type="ECO:0000256" key="2">
    <source>
        <dbReference type="ARBA" id="ARBA00022723"/>
    </source>
</evidence>
<evidence type="ECO:0000256" key="8">
    <source>
        <dbReference type="SAM" id="MobiDB-lite"/>
    </source>
</evidence>
<keyword evidence="7" id="KW-0539">Nucleus</keyword>
<keyword evidence="4" id="KW-0862">Zinc</keyword>
<feature type="domain" description="BED-type" evidence="9">
    <location>
        <begin position="97"/>
        <end position="149"/>
    </location>
</feature>
<dbReference type="InterPro" id="IPR052035">
    <property type="entry name" value="ZnF_BED_domain_contain"/>
</dbReference>
<evidence type="ECO:0000256" key="4">
    <source>
        <dbReference type="ARBA" id="ARBA00022833"/>
    </source>
</evidence>
<evidence type="ECO:0000256" key="7">
    <source>
        <dbReference type="ARBA" id="ARBA00023242"/>
    </source>
</evidence>
<dbReference type="GO" id="GO:0008270">
    <property type="term" value="F:zinc ion binding"/>
    <property type="evidence" value="ECO:0007669"/>
    <property type="project" value="UniProtKB-KW"/>
</dbReference>
<dbReference type="AlphaFoldDB" id="A0A9P0BGQ4"/>
<dbReference type="GO" id="GO:0005634">
    <property type="term" value="C:nucleus"/>
    <property type="evidence" value="ECO:0007669"/>
    <property type="project" value="UniProtKB-SubCell"/>
</dbReference>
<feature type="region of interest" description="Disordered" evidence="8">
    <location>
        <begin position="14"/>
        <end position="75"/>
    </location>
</feature>
<dbReference type="InterPro" id="IPR003656">
    <property type="entry name" value="Znf_BED"/>
</dbReference>
<comment type="subcellular location">
    <subcellularLocation>
        <location evidence="1">Nucleus</location>
    </subcellularLocation>
</comment>
<feature type="compositionally biased region" description="Basic residues" evidence="8">
    <location>
        <begin position="62"/>
        <end position="75"/>
    </location>
</feature>
<accession>A0A9P0BGQ4</accession>
<evidence type="ECO:0000259" key="9">
    <source>
        <dbReference type="Pfam" id="PF02892"/>
    </source>
</evidence>
<keyword evidence="6" id="KW-0804">Transcription</keyword>